<feature type="domain" description="Zn(2)-C6 fungal-type" evidence="8">
    <location>
        <begin position="17"/>
        <end position="51"/>
    </location>
</feature>
<dbReference type="SUPFAM" id="SSF57701">
    <property type="entry name" value="Zn2/Cys6 DNA-binding domain"/>
    <property type="match status" value="1"/>
</dbReference>
<keyword evidence="2" id="KW-0479">Metal-binding</keyword>
<evidence type="ECO:0000256" key="3">
    <source>
        <dbReference type="ARBA" id="ARBA00023015"/>
    </source>
</evidence>
<feature type="compositionally biased region" description="Basic and acidic residues" evidence="7">
    <location>
        <begin position="642"/>
        <end position="651"/>
    </location>
</feature>
<sequence>MDNIKAAKHSVARGARACTVCRAAKMKCVGADPDANDPCQRCKRSGTECVFEKHKRGRKPGSKLSEASKMLRRLEKGLNNAKLKSHVHETSLSQLAQDPRFFPTNDLPSLNLVPHYDGPHSHASVNGSDHEDEEDDSDKSPDGMYPAQLIKKANQRNSFFKTILNPENTDPHPGKGTAAPANGGSSSEHSSPFASARTPTRSPSAPPVNEPTGSHPIDLSRFYSQNGLEDPLSAGLLAETEVHVLWEMFFLRINPFINLFDPTLHTVNYVRTRSRFLFTAIVMACCKFFRPELYQTVKKLAHEFAIRAFAESWRRVEVVQAFACLTYWKEPEDTRTWLYIGYACRMAVELGLNHFVSESRLPTESELQWLERRNRERTYLVLWVHDRSLSAQTGRQWMLNEDELIRHSAHWHEQGGEVPPLERRPEDVILASFVQLRQIGSEIPIIFSARKHSENKEHKNDASYGELLKQCNYKLNQWMEHWEAEMTKAGSDRFHAAFIRLFWLYYCLFLNSFGLQEALTSAQPIRSQPDMEILMMCFRSGMEHLQSVVDDFAEMSTLRYGQDTITVMNAYCAVFLLKLLRNPNTAPHLPQDAVSDVHKCILRTANAYDGASDASNNSTSAANHAHFLKGLIARDLFHSKEQERLRQKRDNPVAGSSHGTSLATSSNSGPGSSFPETSATPQHPYPQYSQSSSYSMLPQQSGNIHPTSSVSPTSDFGPNVPHHHQPYSSYHASDPIPSSSNGHTSTFSYGPANHEPSQPHLTSNSITQSQADMYERLMYRNMGFDLYPPMGHQYAPTSQTRWMNDAGGPTAYATGGNGYAGGDYGYQQQRGYDVYQRG</sequence>
<dbReference type="Pfam" id="PF00172">
    <property type="entry name" value="Zn_clus"/>
    <property type="match status" value="1"/>
</dbReference>
<dbReference type="GO" id="GO:0008270">
    <property type="term" value="F:zinc ion binding"/>
    <property type="evidence" value="ECO:0007669"/>
    <property type="project" value="InterPro"/>
</dbReference>
<dbReference type="GO" id="GO:0000976">
    <property type="term" value="F:transcription cis-regulatory region binding"/>
    <property type="evidence" value="ECO:0007669"/>
    <property type="project" value="TreeGrafter"/>
</dbReference>
<dbReference type="InterPro" id="IPR051089">
    <property type="entry name" value="prtT"/>
</dbReference>
<comment type="caution">
    <text evidence="9">The sequence shown here is derived from an EMBL/GenBank/DDBJ whole genome shotgun (WGS) entry which is preliminary data.</text>
</comment>
<keyword evidence="5" id="KW-0804">Transcription</keyword>
<dbReference type="InterPro" id="IPR007219">
    <property type="entry name" value="XnlR_reg_dom"/>
</dbReference>
<dbReference type="Gene3D" id="4.10.240.10">
    <property type="entry name" value="Zn(2)-C6 fungal-type DNA-binding domain"/>
    <property type="match status" value="1"/>
</dbReference>
<keyword evidence="10" id="KW-1185">Reference proteome</keyword>
<feature type="compositionally biased region" description="Low complexity" evidence="7">
    <location>
        <begin position="185"/>
        <end position="195"/>
    </location>
</feature>
<evidence type="ECO:0000256" key="1">
    <source>
        <dbReference type="ARBA" id="ARBA00004123"/>
    </source>
</evidence>
<evidence type="ECO:0000256" key="7">
    <source>
        <dbReference type="SAM" id="MobiDB-lite"/>
    </source>
</evidence>
<dbReference type="CDD" id="cd00067">
    <property type="entry name" value="GAL4"/>
    <property type="match status" value="1"/>
</dbReference>
<dbReference type="Pfam" id="PF04082">
    <property type="entry name" value="Fungal_trans"/>
    <property type="match status" value="1"/>
</dbReference>
<feature type="compositionally biased region" description="Low complexity" evidence="7">
    <location>
        <begin position="681"/>
        <end position="701"/>
    </location>
</feature>
<feature type="compositionally biased region" description="Polar residues" evidence="7">
    <location>
        <begin position="726"/>
        <end position="748"/>
    </location>
</feature>
<evidence type="ECO:0000256" key="2">
    <source>
        <dbReference type="ARBA" id="ARBA00022723"/>
    </source>
</evidence>
<dbReference type="EMBL" id="JAEVFJ010000008">
    <property type="protein sequence ID" value="KAH8102825.1"/>
    <property type="molecule type" value="Genomic_DNA"/>
</dbReference>
<evidence type="ECO:0000256" key="5">
    <source>
        <dbReference type="ARBA" id="ARBA00023163"/>
    </source>
</evidence>
<feature type="region of interest" description="Disordered" evidence="7">
    <location>
        <begin position="642"/>
        <end position="765"/>
    </location>
</feature>
<evidence type="ECO:0000256" key="6">
    <source>
        <dbReference type="ARBA" id="ARBA00023242"/>
    </source>
</evidence>
<dbReference type="GO" id="GO:0006351">
    <property type="term" value="P:DNA-templated transcription"/>
    <property type="evidence" value="ECO:0007669"/>
    <property type="project" value="InterPro"/>
</dbReference>
<feature type="compositionally biased region" description="Polar residues" evidence="7">
    <location>
        <begin position="657"/>
        <end position="680"/>
    </location>
</feature>
<evidence type="ECO:0000313" key="10">
    <source>
        <dbReference type="Proteomes" id="UP000813824"/>
    </source>
</evidence>
<dbReference type="CDD" id="cd12148">
    <property type="entry name" value="fungal_TF_MHR"/>
    <property type="match status" value="1"/>
</dbReference>
<accession>A0A8K0URN1</accession>
<evidence type="ECO:0000256" key="4">
    <source>
        <dbReference type="ARBA" id="ARBA00023125"/>
    </source>
</evidence>
<feature type="region of interest" description="Disordered" evidence="7">
    <location>
        <begin position="112"/>
        <end position="145"/>
    </location>
</feature>
<reference evidence="9" key="1">
    <citation type="journal article" date="2021" name="New Phytol.">
        <title>Evolutionary innovations through gain and loss of genes in the ectomycorrhizal Boletales.</title>
        <authorList>
            <person name="Wu G."/>
            <person name="Miyauchi S."/>
            <person name="Morin E."/>
            <person name="Kuo A."/>
            <person name="Drula E."/>
            <person name="Varga T."/>
            <person name="Kohler A."/>
            <person name="Feng B."/>
            <person name="Cao Y."/>
            <person name="Lipzen A."/>
            <person name="Daum C."/>
            <person name="Hundley H."/>
            <person name="Pangilinan J."/>
            <person name="Johnson J."/>
            <person name="Barry K."/>
            <person name="LaButti K."/>
            <person name="Ng V."/>
            <person name="Ahrendt S."/>
            <person name="Min B."/>
            <person name="Choi I.G."/>
            <person name="Park H."/>
            <person name="Plett J.M."/>
            <person name="Magnuson J."/>
            <person name="Spatafora J.W."/>
            <person name="Nagy L.G."/>
            <person name="Henrissat B."/>
            <person name="Grigoriev I.V."/>
            <person name="Yang Z.L."/>
            <person name="Xu J."/>
            <person name="Martin F.M."/>
        </authorList>
    </citation>
    <scope>NUCLEOTIDE SEQUENCE</scope>
    <source>
        <strain evidence="9">KKN 215</strain>
    </source>
</reference>
<dbReference type="PROSITE" id="PS00463">
    <property type="entry name" value="ZN2_CY6_FUNGAL_1"/>
    <property type="match status" value="1"/>
</dbReference>
<keyword evidence="4" id="KW-0238">DNA-binding</keyword>
<feature type="region of interest" description="Disordered" evidence="7">
    <location>
        <begin position="163"/>
        <end position="220"/>
    </location>
</feature>
<dbReference type="SMART" id="SM00906">
    <property type="entry name" value="Fungal_trans"/>
    <property type="match status" value="1"/>
</dbReference>
<dbReference type="AlphaFoldDB" id="A0A8K0URN1"/>
<dbReference type="PANTHER" id="PTHR31845">
    <property type="entry name" value="FINGER DOMAIN PROTEIN, PUTATIVE-RELATED"/>
    <property type="match status" value="1"/>
</dbReference>
<dbReference type="PANTHER" id="PTHR31845:SF19">
    <property type="entry name" value="TRANSCRIPTION FACTOR DOMAIN-CONTAINING PROTEIN"/>
    <property type="match status" value="1"/>
</dbReference>
<dbReference type="GO" id="GO:0000981">
    <property type="term" value="F:DNA-binding transcription factor activity, RNA polymerase II-specific"/>
    <property type="evidence" value="ECO:0007669"/>
    <property type="project" value="InterPro"/>
</dbReference>
<dbReference type="InterPro" id="IPR036864">
    <property type="entry name" value="Zn2-C6_fun-type_DNA-bd_sf"/>
</dbReference>
<organism evidence="9 10">
    <name type="scientific">Cristinia sonorae</name>
    <dbReference type="NCBI Taxonomy" id="1940300"/>
    <lineage>
        <taxon>Eukaryota</taxon>
        <taxon>Fungi</taxon>
        <taxon>Dikarya</taxon>
        <taxon>Basidiomycota</taxon>
        <taxon>Agaricomycotina</taxon>
        <taxon>Agaricomycetes</taxon>
        <taxon>Agaricomycetidae</taxon>
        <taxon>Agaricales</taxon>
        <taxon>Pleurotineae</taxon>
        <taxon>Stephanosporaceae</taxon>
        <taxon>Cristinia</taxon>
    </lineage>
</organism>
<keyword evidence="6" id="KW-0539">Nucleus</keyword>
<evidence type="ECO:0000259" key="8">
    <source>
        <dbReference type="PROSITE" id="PS50048"/>
    </source>
</evidence>
<comment type="subcellular location">
    <subcellularLocation>
        <location evidence="1">Nucleus</location>
    </subcellularLocation>
</comment>
<feature type="compositionally biased region" description="Polar residues" evidence="7">
    <location>
        <begin position="755"/>
        <end position="765"/>
    </location>
</feature>
<dbReference type="InterPro" id="IPR001138">
    <property type="entry name" value="Zn2Cys6_DnaBD"/>
</dbReference>
<dbReference type="SMART" id="SM00066">
    <property type="entry name" value="GAL4"/>
    <property type="match status" value="1"/>
</dbReference>
<evidence type="ECO:0000313" key="9">
    <source>
        <dbReference type="EMBL" id="KAH8102825.1"/>
    </source>
</evidence>
<gene>
    <name evidence="9" type="ORF">BXZ70DRAFT_926715</name>
</gene>
<name>A0A8K0URN1_9AGAR</name>
<dbReference type="GO" id="GO:0005634">
    <property type="term" value="C:nucleus"/>
    <property type="evidence" value="ECO:0007669"/>
    <property type="project" value="UniProtKB-SubCell"/>
</dbReference>
<protein>
    <submittedName>
        <fullName evidence="9">Fungal-specific transcription factor domain-containing protein</fullName>
    </submittedName>
</protein>
<dbReference type="Proteomes" id="UP000813824">
    <property type="component" value="Unassembled WGS sequence"/>
</dbReference>
<feature type="compositionally biased region" description="Polar residues" evidence="7">
    <location>
        <begin position="702"/>
        <end position="716"/>
    </location>
</feature>
<keyword evidence="3" id="KW-0805">Transcription regulation</keyword>
<dbReference type="OrthoDB" id="3163292at2759"/>
<proteinExistence type="predicted"/>
<dbReference type="PROSITE" id="PS50048">
    <property type="entry name" value="ZN2_CY6_FUNGAL_2"/>
    <property type="match status" value="1"/>
</dbReference>